<evidence type="ECO:0000313" key="3">
    <source>
        <dbReference type="EMBL" id="KAK3302327.1"/>
    </source>
</evidence>
<dbReference type="Proteomes" id="UP001273166">
    <property type="component" value="Unassembled WGS sequence"/>
</dbReference>
<accession>A0AAJ0LYE9</accession>
<feature type="compositionally biased region" description="Basic and acidic residues" evidence="1">
    <location>
        <begin position="266"/>
        <end position="281"/>
    </location>
</feature>
<protein>
    <recommendedName>
        <fullName evidence="2">DUF4211 domain-containing protein</fullName>
    </recommendedName>
</protein>
<feature type="compositionally biased region" description="Acidic residues" evidence="1">
    <location>
        <begin position="318"/>
        <end position="333"/>
    </location>
</feature>
<evidence type="ECO:0000313" key="4">
    <source>
        <dbReference type="Proteomes" id="UP001273166"/>
    </source>
</evidence>
<dbReference type="InterPro" id="IPR025451">
    <property type="entry name" value="DUF4211"/>
</dbReference>
<organism evidence="3 4">
    <name type="scientific">Chaetomium strumarium</name>
    <dbReference type="NCBI Taxonomy" id="1170767"/>
    <lineage>
        <taxon>Eukaryota</taxon>
        <taxon>Fungi</taxon>
        <taxon>Dikarya</taxon>
        <taxon>Ascomycota</taxon>
        <taxon>Pezizomycotina</taxon>
        <taxon>Sordariomycetes</taxon>
        <taxon>Sordariomycetidae</taxon>
        <taxon>Sordariales</taxon>
        <taxon>Chaetomiaceae</taxon>
        <taxon>Chaetomium</taxon>
    </lineage>
</organism>
<sequence length="599" mass="66966">MAKPGKREKQQTLEATLGRLPRRPTKNLSPAEPVTTKGKSGTTSGGLASSSPVPPSSSFIHPSQPRSPQLFGSTKKRRLVVDDDSSDESSGEESVAATPVPKTKGGKKRQTLLSPAKSKGAQEGTDDDDEDDLPLVPSTIRRKRPTARASDDSGDEDQPLPPSNRKRRRPISFNDSDGDGDSDDQPLASSPIKRRRLIRRGATTGLAKKEIAEDEDENTEPTSSMTRAKRTGRKPLNDKQKARERLRRRRAGEVIDEEEECTSSEEEPKKALYDSDSDHPALSEFEDDEEGVLEVKIADGKSKKRSKAKKTKQKAADDDSDSDNSSDNFIVDDSDVPLGIPDHLEIPLELTHHSRKPLKEHFRDVIEWLVQFKINPGFSDKGHALYKMGWKKLDDEVTGLAQSKFTSSVWKKDFYMALRARPYFTIEVVDSEDLQNCEACGRSGHPSTRKITLTGTPYYKNSADLNRLLEPVETSSTSESSDSDSDSGDLDENGMPITNQTKQWRVGIVCGSNAEMGHKLLHWKHDLLEWVDARLHEEGYMEGSKLAERERMTPKKKHKLVDKILDDWGEKGTIRALYQDFKGMLEDARNRSTTGKYRR</sequence>
<feature type="compositionally biased region" description="Low complexity" evidence="1">
    <location>
        <begin position="35"/>
        <end position="63"/>
    </location>
</feature>
<feature type="compositionally biased region" description="Basic residues" evidence="1">
    <location>
        <begin position="302"/>
        <end position="313"/>
    </location>
</feature>
<feature type="compositionally biased region" description="Acidic residues" evidence="1">
    <location>
        <begin position="82"/>
        <end position="91"/>
    </location>
</feature>
<feature type="domain" description="DUF4211" evidence="2">
    <location>
        <begin position="328"/>
        <end position="461"/>
    </location>
</feature>
<dbReference type="RefSeq" id="XP_062718107.1">
    <property type="nucleotide sequence ID" value="XM_062869936.1"/>
</dbReference>
<reference evidence="3" key="1">
    <citation type="journal article" date="2023" name="Mol. Phylogenet. Evol.">
        <title>Genome-scale phylogeny and comparative genomics of the fungal order Sordariales.</title>
        <authorList>
            <person name="Hensen N."/>
            <person name="Bonometti L."/>
            <person name="Westerberg I."/>
            <person name="Brannstrom I.O."/>
            <person name="Guillou S."/>
            <person name="Cros-Aarteil S."/>
            <person name="Calhoun S."/>
            <person name="Haridas S."/>
            <person name="Kuo A."/>
            <person name="Mondo S."/>
            <person name="Pangilinan J."/>
            <person name="Riley R."/>
            <person name="LaButti K."/>
            <person name="Andreopoulos B."/>
            <person name="Lipzen A."/>
            <person name="Chen C."/>
            <person name="Yan M."/>
            <person name="Daum C."/>
            <person name="Ng V."/>
            <person name="Clum A."/>
            <person name="Steindorff A."/>
            <person name="Ohm R.A."/>
            <person name="Martin F."/>
            <person name="Silar P."/>
            <person name="Natvig D.O."/>
            <person name="Lalanne C."/>
            <person name="Gautier V."/>
            <person name="Ament-Velasquez S.L."/>
            <person name="Kruys A."/>
            <person name="Hutchinson M.I."/>
            <person name="Powell A.J."/>
            <person name="Barry K."/>
            <person name="Miller A.N."/>
            <person name="Grigoriev I.V."/>
            <person name="Debuchy R."/>
            <person name="Gladieux P."/>
            <person name="Hiltunen Thoren M."/>
            <person name="Johannesson H."/>
        </authorList>
    </citation>
    <scope>NUCLEOTIDE SEQUENCE</scope>
    <source>
        <strain evidence="3">CBS 333.67</strain>
    </source>
</reference>
<name>A0AAJ0LYE9_9PEZI</name>
<feature type="compositionally biased region" description="Basic and acidic residues" evidence="1">
    <location>
        <begin position="1"/>
        <end position="11"/>
    </location>
</feature>
<comment type="caution">
    <text evidence="3">The sequence shown here is derived from an EMBL/GenBank/DDBJ whole genome shotgun (WGS) entry which is preliminary data.</text>
</comment>
<dbReference type="PANTHER" id="PTHR14689:SF0">
    <property type="entry name" value="COILED-COIL DOMAIN-CONTAINING PROTEIN 82"/>
    <property type="match status" value="1"/>
</dbReference>
<evidence type="ECO:0000256" key="1">
    <source>
        <dbReference type="SAM" id="MobiDB-lite"/>
    </source>
</evidence>
<dbReference type="AlphaFoldDB" id="A0AAJ0LYE9"/>
<gene>
    <name evidence="3" type="ORF">B0T15DRAFT_542638</name>
</gene>
<feature type="compositionally biased region" description="Acidic residues" evidence="1">
    <location>
        <begin position="124"/>
        <end position="133"/>
    </location>
</feature>
<proteinExistence type="predicted"/>
<dbReference type="PANTHER" id="PTHR14689">
    <property type="entry name" value="PHORBOL-ESTER_DAG-TYPE DOMAIN-CONTAINING PROTEIN"/>
    <property type="match status" value="1"/>
</dbReference>
<reference evidence="3" key="2">
    <citation type="submission" date="2023-06" db="EMBL/GenBank/DDBJ databases">
        <authorList>
            <consortium name="Lawrence Berkeley National Laboratory"/>
            <person name="Mondo S.J."/>
            <person name="Hensen N."/>
            <person name="Bonometti L."/>
            <person name="Westerberg I."/>
            <person name="Brannstrom I.O."/>
            <person name="Guillou S."/>
            <person name="Cros-Aarteil S."/>
            <person name="Calhoun S."/>
            <person name="Haridas S."/>
            <person name="Kuo A."/>
            <person name="Pangilinan J."/>
            <person name="Riley R."/>
            <person name="Labutti K."/>
            <person name="Andreopoulos B."/>
            <person name="Lipzen A."/>
            <person name="Chen C."/>
            <person name="Yanf M."/>
            <person name="Daum C."/>
            <person name="Ng V."/>
            <person name="Clum A."/>
            <person name="Steindorff A."/>
            <person name="Ohm R."/>
            <person name="Martin F."/>
            <person name="Silar P."/>
            <person name="Natvig D."/>
            <person name="Lalanne C."/>
            <person name="Gautier V."/>
            <person name="Ament-Velasquez S.L."/>
            <person name="Kruys A."/>
            <person name="Hutchinson M.I."/>
            <person name="Powell A.J."/>
            <person name="Barry K."/>
            <person name="Miller A.N."/>
            <person name="Grigoriev I.V."/>
            <person name="Debuchy R."/>
            <person name="Gladieux P."/>
            <person name="Thoren M.H."/>
            <person name="Johannesson H."/>
        </authorList>
    </citation>
    <scope>NUCLEOTIDE SEQUENCE</scope>
    <source>
        <strain evidence="3">CBS 333.67</strain>
    </source>
</reference>
<feature type="region of interest" description="Disordered" evidence="1">
    <location>
        <begin position="1"/>
        <end position="333"/>
    </location>
</feature>
<dbReference type="EMBL" id="JAUDZG010000007">
    <property type="protein sequence ID" value="KAK3302327.1"/>
    <property type="molecule type" value="Genomic_DNA"/>
</dbReference>
<feature type="compositionally biased region" description="Acidic residues" evidence="1">
    <location>
        <begin position="254"/>
        <end position="265"/>
    </location>
</feature>
<dbReference type="GeneID" id="87888765"/>
<feature type="compositionally biased region" description="Acidic residues" evidence="1">
    <location>
        <begin position="481"/>
        <end position="492"/>
    </location>
</feature>
<keyword evidence="4" id="KW-1185">Reference proteome</keyword>
<dbReference type="GO" id="GO:0005634">
    <property type="term" value="C:nucleus"/>
    <property type="evidence" value="ECO:0007669"/>
    <property type="project" value="TreeGrafter"/>
</dbReference>
<dbReference type="Pfam" id="PF13926">
    <property type="entry name" value="DUF4211"/>
    <property type="match status" value="1"/>
</dbReference>
<feature type="region of interest" description="Disordered" evidence="1">
    <location>
        <begin position="471"/>
        <end position="497"/>
    </location>
</feature>
<evidence type="ECO:0000259" key="2">
    <source>
        <dbReference type="Pfam" id="PF13926"/>
    </source>
</evidence>